<accession>A0A024JQG0</accession>
<dbReference type="Proteomes" id="UP000193710">
    <property type="component" value="Unassembled WGS sequence"/>
</dbReference>
<dbReference type="Pfam" id="PF00753">
    <property type="entry name" value="Lactamase_B"/>
    <property type="match status" value="1"/>
</dbReference>
<name>A0A024JQG0_9MYCO</name>
<dbReference type="EMBL" id="HG964446">
    <property type="protein sequence ID" value="CDO85856.1"/>
    <property type="molecule type" value="Genomic_DNA"/>
</dbReference>
<dbReference type="eggNOG" id="COG2015">
    <property type="taxonomic scope" value="Bacteria"/>
</dbReference>
<organism evidence="2">
    <name type="scientific">Mycobacterium triplex</name>
    <dbReference type="NCBI Taxonomy" id="47839"/>
    <lineage>
        <taxon>Bacteria</taxon>
        <taxon>Bacillati</taxon>
        <taxon>Actinomycetota</taxon>
        <taxon>Actinomycetes</taxon>
        <taxon>Mycobacteriales</taxon>
        <taxon>Mycobacteriaceae</taxon>
        <taxon>Mycobacterium</taxon>
        <taxon>Mycobacterium simiae complex</taxon>
    </lineage>
</organism>
<dbReference type="InterPro" id="IPR001279">
    <property type="entry name" value="Metallo-B-lactamas"/>
</dbReference>
<keyword evidence="4" id="KW-1185">Reference proteome</keyword>
<dbReference type="Gene3D" id="3.60.15.30">
    <property type="entry name" value="Metallo-beta-lactamase domain"/>
    <property type="match status" value="1"/>
</dbReference>
<protein>
    <submittedName>
        <fullName evidence="3">MBL fold metallo-hydrolase</fullName>
    </submittedName>
    <submittedName>
        <fullName evidence="2">Metallo-beta-lactamase</fullName>
    </submittedName>
</protein>
<sequence>MSAEDFEPVYRSRPGADGLRPAAAERAEEIAPGLWCSPGLSNAYLLTTGDGRVIVNTGMGFEGPVHRANFDAVDSSPVRYIIFTQGHVDHVGGLDSVRDPGTIVVAQANWTHWRDDNERLIPYRASRSAFAFSDTLATGIQAIQRRLGTTRLPGQSVPTVDLDFEDTLTLDVGGRRLELISVPGGETTDSLVIWLPDERICLCGNTFGPIFGHIPNLVTMRGDRYRDALTAIASVERVRDLRPELLVTGHFDPIVGADRIHHELSRLRDAIEYIHDQTVAGMNAGKDVHTLMREITLPAEYEVGQGYGKVSWDVRAIWENYSGWFHHRSTTELYPIGFDAVGTDVVELAGADALVGRARAHLTENRPVHAIHLAELVTTAQPEHSGARDVLREAHESLLGGTTNFWERAWLSRQIASNS</sequence>
<evidence type="ECO:0000313" key="2">
    <source>
        <dbReference type="EMBL" id="CDO85856.1"/>
    </source>
</evidence>
<dbReference type="InterPro" id="IPR038536">
    <property type="entry name" value="Alkyl/aryl-sulf_dimr_sf"/>
</dbReference>
<dbReference type="SMART" id="SM00849">
    <property type="entry name" value="Lactamase_B"/>
    <property type="match status" value="1"/>
</dbReference>
<dbReference type="GO" id="GO:0046983">
    <property type="term" value="F:protein dimerization activity"/>
    <property type="evidence" value="ECO:0007669"/>
    <property type="project" value="InterPro"/>
</dbReference>
<reference evidence="3 4" key="3">
    <citation type="submission" date="2016-01" db="EMBL/GenBank/DDBJ databases">
        <title>The new phylogeny of the genus Mycobacterium.</title>
        <authorList>
            <person name="Tarcisio F."/>
            <person name="Conor M."/>
            <person name="Antonella G."/>
            <person name="Elisabetta G."/>
            <person name="Giulia F.S."/>
            <person name="Sara T."/>
            <person name="Anna F."/>
            <person name="Clotilde B."/>
            <person name="Roberto B."/>
            <person name="Veronica D.S."/>
            <person name="Fabio R."/>
            <person name="Monica P."/>
            <person name="Olivier J."/>
            <person name="Enrico T."/>
            <person name="Nicola S."/>
        </authorList>
    </citation>
    <scope>NUCLEOTIDE SEQUENCE [LARGE SCALE GENOMIC DNA]</scope>
    <source>
        <strain evidence="3 4">DSM 44626</strain>
    </source>
</reference>
<reference evidence="2" key="1">
    <citation type="journal article" date="2014" name="Genome Announc.">
        <title>Draft Genome Sequence of Mycobacterium triplex DSM 44626.</title>
        <authorList>
            <person name="Sassi M."/>
            <person name="Croce O."/>
            <person name="Robert C."/>
            <person name="Raoult D."/>
            <person name="Drancourt M."/>
        </authorList>
    </citation>
    <scope>NUCLEOTIDE SEQUENCE [LARGE SCALE GENOMIC DNA]</scope>
    <source>
        <strain evidence="2">DSM 44626</strain>
    </source>
</reference>
<dbReference type="InterPro" id="IPR029228">
    <property type="entry name" value="Alkyl_sulf_dimr"/>
</dbReference>
<dbReference type="STRING" id="47839.BN973_00189"/>
<gene>
    <name evidence="3" type="ORF">AWC29_10415</name>
    <name evidence="2" type="ORF">BN973_00189</name>
</gene>
<evidence type="ECO:0000313" key="3">
    <source>
        <dbReference type="EMBL" id="ORX05276.1"/>
    </source>
</evidence>
<dbReference type="OrthoDB" id="5240502at2"/>
<dbReference type="Gene3D" id="1.25.40.880">
    <property type="entry name" value="Alkyl sulfatase, dimerisation domain"/>
    <property type="match status" value="1"/>
</dbReference>
<dbReference type="PANTHER" id="PTHR43223">
    <property type="entry name" value="ALKYL/ARYL-SULFATASE"/>
    <property type="match status" value="1"/>
</dbReference>
<dbReference type="EMBL" id="LQPY01000014">
    <property type="protein sequence ID" value="ORX05276.1"/>
    <property type="molecule type" value="Genomic_DNA"/>
</dbReference>
<dbReference type="InterPro" id="IPR052195">
    <property type="entry name" value="Bact_Alkyl/Aryl-Sulfatase"/>
</dbReference>
<dbReference type="AlphaFoldDB" id="A0A024JQG0"/>
<dbReference type="RefSeq" id="WP_036465338.1">
    <property type="nucleotide sequence ID" value="NZ_HG964446.1"/>
</dbReference>
<dbReference type="InterPro" id="IPR036866">
    <property type="entry name" value="RibonucZ/Hydroxyglut_hydro"/>
</dbReference>
<dbReference type="Proteomes" id="UP000028880">
    <property type="component" value="Unassembled WGS sequence"/>
</dbReference>
<evidence type="ECO:0000313" key="4">
    <source>
        <dbReference type="Proteomes" id="UP000193710"/>
    </source>
</evidence>
<reference evidence="2" key="2">
    <citation type="submission" date="2014-04" db="EMBL/GenBank/DDBJ databases">
        <authorList>
            <person name="Urmite Genomes U."/>
        </authorList>
    </citation>
    <scope>NUCLEOTIDE SEQUENCE</scope>
    <source>
        <strain evidence="2">DSM 44626</strain>
    </source>
</reference>
<evidence type="ECO:0000259" key="1">
    <source>
        <dbReference type="SMART" id="SM00849"/>
    </source>
</evidence>
<dbReference type="HOGENOM" id="CLU_014655_0_0_11"/>
<dbReference type="SUPFAM" id="SSF56281">
    <property type="entry name" value="Metallo-hydrolase/oxidoreductase"/>
    <property type="match status" value="1"/>
</dbReference>
<dbReference type="Pfam" id="PF14863">
    <property type="entry name" value="Alkyl_sulf_dimr"/>
    <property type="match status" value="1"/>
</dbReference>
<feature type="domain" description="Metallo-beta-lactamase" evidence="1">
    <location>
        <begin position="40"/>
        <end position="250"/>
    </location>
</feature>
<proteinExistence type="predicted"/>
<dbReference type="PANTHER" id="PTHR43223:SF2">
    <property type="entry name" value="METALLO-BETA-LACTAMASE DOMAIN-CONTAINING PROTEIN"/>
    <property type="match status" value="1"/>
</dbReference>